<reference evidence="5 6" key="1">
    <citation type="submission" date="2020-04" db="EMBL/GenBank/DDBJ databases">
        <title>Azohydromonas sp. isolated from soil.</title>
        <authorList>
            <person name="Dahal R.H."/>
        </authorList>
    </citation>
    <scope>NUCLEOTIDE SEQUENCE [LARGE SCALE GENOMIC DNA]</scope>
    <source>
        <strain evidence="5 6">G-1-1-14</strain>
    </source>
</reference>
<evidence type="ECO:0000256" key="3">
    <source>
        <dbReference type="ARBA" id="ARBA00022553"/>
    </source>
</evidence>
<keyword evidence="3" id="KW-0597">Phosphoprotein</keyword>
<comment type="caution">
    <text evidence="5">The sequence shown here is derived from an EMBL/GenBank/DDBJ whole genome shotgun (WGS) entry which is preliminary data.</text>
</comment>
<keyword evidence="6" id="KW-1185">Reference proteome</keyword>
<dbReference type="InterPro" id="IPR003661">
    <property type="entry name" value="HisK_dim/P_dom"/>
</dbReference>
<evidence type="ECO:0000313" key="5">
    <source>
        <dbReference type="EMBL" id="NML17453.1"/>
    </source>
</evidence>
<dbReference type="InterPro" id="IPR036097">
    <property type="entry name" value="HisK_dim/P_sf"/>
</dbReference>
<dbReference type="GO" id="GO:0000155">
    <property type="term" value="F:phosphorelay sensor kinase activity"/>
    <property type="evidence" value="ECO:0007669"/>
    <property type="project" value="InterPro"/>
</dbReference>
<dbReference type="SMART" id="SM00387">
    <property type="entry name" value="HATPase_c"/>
    <property type="match status" value="1"/>
</dbReference>
<comment type="catalytic activity">
    <reaction evidence="1">
        <text>ATP + protein L-histidine = ADP + protein N-phospho-L-histidine.</text>
        <dbReference type="EC" id="2.7.13.3"/>
    </reaction>
</comment>
<dbReference type="AlphaFoldDB" id="A0A848FGS1"/>
<dbReference type="Pfam" id="PF00512">
    <property type="entry name" value="HisKA"/>
    <property type="match status" value="1"/>
</dbReference>
<accession>A0A848FGS1</accession>
<dbReference type="EMBL" id="JABBFW010000018">
    <property type="protein sequence ID" value="NML17453.1"/>
    <property type="molecule type" value="Genomic_DNA"/>
</dbReference>
<proteinExistence type="predicted"/>
<dbReference type="Gene3D" id="3.30.565.10">
    <property type="entry name" value="Histidine kinase-like ATPase, C-terminal domain"/>
    <property type="match status" value="1"/>
</dbReference>
<dbReference type="InterPro" id="IPR004358">
    <property type="entry name" value="Sig_transdc_His_kin-like_C"/>
</dbReference>
<dbReference type="PANTHER" id="PTHR43547">
    <property type="entry name" value="TWO-COMPONENT HISTIDINE KINASE"/>
    <property type="match status" value="1"/>
</dbReference>
<evidence type="ECO:0000256" key="2">
    <source>
        <dbReference type="ARBA" id="ARBA00012438"/>
    </source>
</evidence>
<keyword evidence="5" id="KW-0418">Kinase</keyword>
<organism evidence="5 6">
    <name type="scientific">Azohydromonas caseinilytica</name>
    <dbReference type="NCBI Taxonomy" id="2728836"/>
    <lineage>
        <taxon>Bacteria</taxon>
        <taxon>Pseudomonadati</taxon>
        <taxon>Pseudomonadota</taxon>
        <taxon>Betaproteobacteria</taxon>
        <taxon>Burkholderiales</taxon>
        <taxon>Sphaerotilaceae</taxon>
        <taxon>Azohydromonas</taxon>
    </lineage>
</organism>
<dbReference type="RefSeq" id="WP_169162351.1">
    <property type="nucleotide sequence ID" value="NZ_JABBFW010000018.1"/>
</dbReference>
<evidence type="ECO:0000313" key="6">
    <source>
        <dbReference type="Proteomes" id="UP000574067"/>
    </source>
</evidence>
<protein>
    <recommendedName>
        <fullName evidence="2">histidine kinase</fullName>
        <ecNumber evidence="2">2.7.13.3</ecNumber>
    </recommendedName>
</protein>
<dbReference type="SMART" id="SM00388">
    <property type="entry name" value="HisKA"/>
    <property type="match status" value="1"/>
</dbReference>
<dbReference type="CDD" id="cd00082">
    <property type="entry name" value="HisKA"/>
    <property type="match status" value="1"/>
</dbReference>
<dbReference type="InterPro" id="IPR036890">
    <property type="entry name" value="HATPase_C_sf"/>
</dbReference>
<sequence length="292" mass="31675">MLRAASGFSMQQMVAEYRALRASVLRLWFDAVPPGREAVEDIGRFNEAIDQAVAESVDFFSKEVDRWRNVFLGVLGHDLRGPLNAILLTSQLISKLGDGTPVSEPTARLIRSGERMKELLDDLLDYSRTSLDLGLPVSPAPCDLAAVCQEEVEVQRAALPACRIEYAVDGATQGTWDASRIRQVVGNLVTNAARYGHAASPVAVRLRGSETDVHLSVENEGPTIPRETIELLFEPLRRAAEGNAKAERTSMGLGLFIVRQVAQAHGGTVSVDSADGRTVFTVVLPRASRQAA</sequence>
<keyword evidence="5" id="KW-0808">Transferase</keyword>
<dbReference type="Pfam" id="PF02518">
    <property type="entry name" value="HATPase_c"/>
    <property type="match status" value="1"/>
</dbReference>
<gene>
    <name evidence="5" type="ORF">HHL10_21005</name>
</gene>
<dbReference type="PROSITE" id="PS50109">
    <property type="entry name" value="HIS_KIN"/>
    <property type="match status" value="1"/>
</dbReference>
<evidence type="ECO:0000259" key="4">
    <source>
        <dbReference type="PROSITE" id="PS50109"/>
    </source>
</evidence>
<name>A0A848FGS1_9BURK</name>
<dbReference type="CDD" id="cd00075">
    <property type="entry name" value="HATPase"/>
    <property type="match status" value="1"/>
</dbReference>
<dbReference type="SUPFAM" id="SSF55874">
    <property type="entry name" value="ATPase domain of HSP90 chaperone/DNA topoisomerase II/histidine kinase"/>
    <property type="match status" value="1"/>
</dbReference>
<dbReference type="InterPro" id="IPR005467">
    <property type="entry name" value="His_kinase_dom"/>
</dbReference>
<dbReference type="Gene3D" id="1.10.287.130">
    <property type="match status" value="1"/>
</dbReference>
<dbReference type="InterPro" id="IPR003594">
    <property type="entry name" value="HATPase_dom"/>
</dbReference>
<dbReference type="EC" id="2.7.13.3" evidence="2"/>
<dbReference type="PANTHER" id="PTHR43547:SF2">
    <property type="entry name" value="HYBRID SIGNAL TRANSDUCTION HISTIDINE KINASE C"/>
    <property type="match status" value="1"/>
</dbReference>
<evidence type="ECO:0000256" key="1">
    <source>
        <dbReference type="ARBA" id="ARBA00000085"/>
    </source>
</evidence>
<feature type="domain" description="Histidine kinase" evidence="4">
    <location>
        <begin position="74"/>
        <end position="288"/>
    </location>
</feature>
<dbReference type="PRINTS" id="PR00344">
    <property type="entry name" value="BCTRLSENSOR"/>
</dbReference>
<dbReference type="Proteomes" id="UP000574067">
    <property type="component" value="Unassembled WGS sequence"/>
</dbReference>
<dbReference type="SUPFAM" id="SSF47384">
    <property type="entry name" value="Homodimeric domain of signal transducing histidine kinase"/>
    <property type="match status" value="1"/>
</dbReference>